<name>A0A383D6S6_9ZZZZ</name>
<dbReference type="AlphaFoldDB" id="A0A383D6S6"/>
<gene>
    <name evidence="2" type="ORF">METZ01_LOCUS493090</name>
</gene>
<dbReference type="EMBL" id="UINC01214829">
    <property type="protein sequence ID" value="SVE40236.1"/>
    <property type="molecule type" value="Genomic_DNA"/>
</dbReference>
<organism evidence="2">
    <name type="scientific">marine metagenome</name>
    <dbReference type="NCBI Taxonomy" id="408172"/>
    <lineage>
        <taxon>unclassified sequences</taxon>
        <taxon>metagenomes</taxon>
        <taxon>ecological metagenomes</taxon>
    </lineage>
</organism>
<accession>A0A383D6S6</accession>
<proteinExistence type="predicted"/>
<feature type="domain" description="Primase C-terminal 1" evidence="1">
    <location>
        <begin position="118"/>
        <end position="184"/>
    </location>
</feature>
<evidence type="ECO:0000313" key="2">
    <source>
        <dbReference type="EMBL" id="SVE40236.1"/>
    </source>
</evidence>
<dbReference type="Pfam" id="PF08708">
    <property type="entry name" value="PriCT_1"/>
    <property type="match status" value="1"/>
</dbReference>
<dbReference type="Gene3D" id="3.30.2250.10">
    <property type="entry name" value="Bifunctional DNA primase/polymerase domain"/>
    <property type="match status" value="1"/>
</dbReference>
<sequence>IDIDSPELIQKLFKNWDGLLKVTLVIKTGSGGYHVYVRPKNNTYPPKMPLTNSNGQHIDIQSDGSYVLGPGSIHPNGTRYEIISSTNELIEFDIGTFLEHIKQFGFNTEYGGLKKFEDIAKGGLGPGERNASAFKYAINLLENVSMDSTTTWAEMLRWNNTLKPPMEERELKTTFESALKKYIRKVGTPPTESETLSLKLMRDVSAKDEGKTISFHGFIAGMDEHRTITKKLKHSCP</sequence>
<reference evidence="2" key="1">
    <citation type="submission" date="2018-05" db="EMBL/GenBank/DDBJ databases">
        <authorList>
            <person name="Lanie J.A."/>
            <person name="Ng W.-L."/>
            <person name="Kazmierczak K.M."/>
            <person name="Andrzejewski T.M."/>
            <person name="Davidsen T.M."/>
            <person name="Wayne K.J."/>
            <person name="Tettelin H."/>
            <person name="Glass J.I."/>
            <person name="Rusch D."/>
            <person name="Podicherti R."/>
            <person name="Tsui H.-C.T."/>
            <person name="Winkler M.E."/>
        </authorList>
    </citation>
    <scope>NUCLEOTIDE SEQUENCE</scope>
</reference>
<dbReference type="SUPFAM" id="SSF56747">
    <property type="entry name" value="Prim-pol domain"/>
    <property type="match status" value="1"/>
</dbReference>
<dbReference type="Pfam" id="PF09250">
    <property type="entry name" value="Prim-Pol"/>
    <property type="match status" value="1"/>
</dbReference>
<feature type="non-terminal residue" evidence="2">
    <location>
        <position position="237"/>
    </location>
</feature>
<evidence type="ECO:0000259" key="1">
    <source>
        <dbReference type="SMART" id="SM00942"/>
    </source>
</evidence>
<dbReference type="InterPro" id="IPR014820">
    <property type="entry name" value="PriCT_1"/>
</dbReference>
<protein>
    <recommendedName>
        <fullName evidence="1">Primase C-terminal 1 domain-containing protein</fullName>
    </recommendedName>
</protein>
<dbReference type="SMART" id="SM00942">
    <property type="entry name" value="PriCT_1"/>
    <property type="match status" value="1"/>
</dbReference>
<dbReference type="InterPro" id="IPR015330">
    <property type="entry name" value="DNA_primase/pol_bifunc_N"/>
</dbReference>
<feature type="non-terminal residue" evidence="2">
    <location>
        <position position="1"/>
    </location>
</feature>